<evidence type="ECO:0000313" key="1">
    <source>
        <dbReference type="EMBL" id="MFD5098263.1"/>
    </source>
</evidence>
<evidence type="ECO:0000313" key="2">
    <source>
        <dbReference type="Proteomes" id="UP001598448"/>
    </source>
</evidence>
<keyword evidence="2" id="KW-1185">Reference proteome</keyword>
<comment type="caution">
    <text evidence="1">The sequence shown here is derived from an EMBL/GenBank/DDBJ whole genome shotgun (WGS) entry which is preliminary data.</text>
</comment>
<dbReference type="Proteomes" id="UP001598448">
    <property type="component" value="Unassembled WGS sequence"/>
</dbReference>
<name>A0ABW6FIA8_9ACTN</name>
<dbReference type="RefSeq" id="WP_386708967.1">
    <property type="nucleotide sequence ID" value="NZ_JBHXIJ010000017.1"/>
</dbReference>
<gene>
    <name evidence="1" type="ORF">ACFWJN_04660</name>
</gene>
<protein>
    <recommendedName>
        <fullName evidence="3">Lipoprotein</fullName>
    </recommendedName>
</protein>
<sequence length="300" mass="33516">MTRVAAVLIFTVGAAGCSTPPTDEQHRSSRPEGRVRKLTAAEEALIDRAERLLVKECMERAGFRYWITGATSATERKAQGYVLDDIGWAKTYGYGGRLMRKAEAVRRNGPNASYANALRQEERIRYRTALDGEPSSGTLSVALPGGGMIQTPRESCHTRAKEQLYGDFESWFRAEKVATNLTPLYVSDILKDKRFVRALETWSGCMSEKGHDYRTPAEIRVNLPMLTRGLSDTAAHAAEVRLAVDEVTCAKMTSLPDTARAIEDEYRAKRTRQYREEIATYQRMRLAATARAKDVVGETP</sequence>
<dbReference type="EMBL" id="JBHXIJ010000017">
    <property type="protein sequence ID" value="MFD5098263.1"/>
    <property type="molecule type" value="Genomic_DNA"/>
</dbReference>
<reference evidence="1 2" key="1">
    <citation type="submission" date="2024-09" db="EMBL/GenBank/DDBJ databases">
        <title>The Natural Products Discovery Center: Release of the First 8490 Sequenced Strains for Exploring Actinobacteria Biosynthetic Diversity.</title>
        <authorList>
            <person name="Kalkreuter E."/>
            <person name="Kautsar S.A."/>
            <person name="Yang D."/>
            <person name="Bader C.D."/>
            <person name="Teijaro C.N."/>
            <person name="Fluegel L."/>
            <person name="Davis C.M."/>
            <person name="Simpson J.R."/>
            <person name="Lauterbach L."/>
            <person name="Steele A.D."/>
            <person name="Gui C."/>
            <person name="Meng S."/>
            <person name="Li G."/>
            <person name="Viehrig K."/>
            <person name="Ye F."/>
            <person name="Su P."/>
            <person name="Kiefer A.F."/>
            <person name="Nichols A."/>
            <person name="Cepeda A.J."/>
            <person name="Yan W."/>
            <person name="Fan B."/>
            <person name="Jiang Y."/>
            <person name="Adhikari A."/>
            <person name="Zheng C.-J."/>
            <person name="Schuster L."/>
            <person name="Cowan T.M."/>
            <person name="Smanski M.J."/>
            <person name="Chevrette M.G."/>
            <person name="De Carvalho L.P.S."/>
            <person name="Shen B."/>
        </authorList>
    </citation>
    <scope>NUCLEOTIDE SEQUENCE [LARGE SCALE GENOMIC DNA]</scope>
    <source>
        <strain evidence="1 2">NPDC058348</strain>
    </source>
</reference>
<proteinExistence type="predicted"/>
<accession>A0ABW6FIA8</accession>
<evidence type="ECO:0008006" key="3">
    <source>
        <dbReference type="Google" id="ProtNLM"/>
    </source>
</evidence>
<dbReference type="PROSITE" id="PS51257">
    <property type="entry name" value="PROKAR_LIPOPROTEIN"/>
    <property type="match status" value="1"/>
</dbReference>
<organism evidence="1 2">
    <name type="scientific">Streptomyces albidochromogenes</name>
    <dbReference type="NCBI Taxonomy" id="329524"/>
    <lineage>
        <taxon>Bacteria</taxon>
        <taxon>Bacillati</taxon>
        <taxon>Actinomycetota</taxon>
        <taxon>Actinomycetes</taxon>
        <taxon>Kitasatosporales</taxon>
        <taxon>Streptomycetaceae</taxon>
        <taxon>Streptomyces</taxon>
    </lineage>
</organism>